<feature type="domain" description="PhnB-like" evidence="1">
    <location>
        <begin position="2"/>
        <end position="137"/>
    </location>
</feature>
<evidence type="ECO:0000313" key="2">
    <source>
        <dbReference type="EMBL" id="AKK03388.1"/>
    </source>
</evidence>
<dbReference type="OrthoDB" id="9806473at2"/>
<dbReference type="Gene3D" id="3.30.720.110">
    <property type="match status" value="1"/>
</dbReference>
<dbReference type="Pfam" id="PF06983">
    <property type="entry name" value="3-dmu-9_3-mt"/>
    <property type="match status" value="2"/>
</dbReference>
<dbReference type="CDD" id="cd06588">
    <property type="entry name" value="PhnB_like"/>
    <property type="match status" value="2"/>
</dbReference>
<dbReference type="AlphaFoldDB" id="A0A0G3GV28"/>
<accession>A0A0G3GV28</accession>
<protein>
    <recommendedName>
        <fullName evidence="1">PhnB-like domain-containing protein</fullName>
    </recommendedName>
</protein>
<dbReference type="InterPro" id="IPR028973">
    <property type="entry name" value="PhnB-like"/>
</dbReference>
<dbReference type="Gene3D" id="3.30.720.100">
    <property type="match status" value="1"/>
</dbReference>
<gene>
    <name evidence="2" type="ORF">CEPID_07690</name>
</gene>
<dbReference type="KEGG" id="cei:CEPID_07690"/>
<dbReference type="PANTHER" id="PTHR33990">
    <property type="entry name" value="PROTEIN YJDN-RELATED"/>
    <property type="match status" value="1"/>
</dbReference>
<reference evidence="2 3" key="1">
    <citation type="submission" date="2015-05" db="EMBL/GenBank/DDBJ databases">
        <title>Complete genome sequence of Corynebacterium epidermidicanis DSM 45586, isolated from the skin of a dog suffering from pruritus.</title>
        <authorList>
            <person name="Ruckert C."/>
            <person name="Albersmeier A."/>
            <person name="Winkler A."/>
            <person name="Tauch A."/>
        </authorList>
    </citation>
    <scope>NUCLEOTIDE SEQUENCE [LARGE SCALE GENOMIC DNA]</scope>
    <source>
        <strain evidence="2 3">DSM 45586</strain>
    </source>
</reference>
<dbReference type="PATRIC" id="fig|1050174.4.peg.1548"/>
<evidence type="ECO:0000259" key="1">
    <source>
        <dbReference type="Pfam" id="PF06983"/>
    </source>
</evidence>
<dbReference type="SUPFAM" id="SSF54593">
    <property type="entry name" value="Glyoxalase/Bleomycin resistance protein/Dihydroxybiphenyl dioxygenase"/>
    <property type="match status" value="2"/>
</dbReference>
<evidence type="ECO:0000313" key="3">
    <source>
        <dbReference type="Proteomes" id="UP000035368"/>
    </source>
</evidence>
<dbReference type="Proteomes" id="UP000035368">
    <property type="component" value="Chromosome"/>
</dbReference>
<organism evidence="2 3">
    <name type="scientific">Corynebacterium epidermidicanis</name>
    <dbReference type="NCBI Taxonomy" id="1050174"/>
    <lineage>
        <taxon>Bacteria</taxon>
        <taxon>Bacillati</taxon>
        <taxon>Actinomycetota</taxon>
        <taxon>Actinomycetes</taxon>
        <taxon>Mycobacteriales</taxon>
        <taxon>Corynebacteriaceae</taxon>
        <taxon>Corynebacterium</taxon>
    </lineage>
</organism>
<dbReference type="RefSeq" id="WP_047240432.1">
    <property type="nucleotide sequence ID" value="NZ_CP011541.1"/>
</dbReference>
<dbReference type="EMBL" id="CP011541">
    <property type="protein sequence ID" value="AKK03388.1"/>
    <property type="molecule type" value="Genomic_DNA"/>
</dbReference>
<name>A0A0G3GV28_9CORY</name>
<sequence>MQKITPSIWCNQNAREVADFYVSTFRDAQIVGNQTYPESGLPDWQQDMAGKELMIDLEIAGLRISLINADGHYHPNGAVNFMVNFDPAAHPDAVDYLDSVWARLIDGGQIRMELGEYPFSQRYGWVEDRFGVNWQLIVTRPENDPRPHVIPSFMFCGKAQDRCAEAVDYWCDVIDNSQVGRRVEYPNKPGSVMFSEFQLGGQWFTAMDSAVPQDFTFDGGVSFVISAHEQDEVDYLWEKLADTEQPCGWCLDQFGAVWQIIPDNFGELMSRPGSYETMLTMTKIEIDKF</sequence>
<dbReference type="STRING" id="1050174.CEPID_07690"/>
<keyword evidence="3" id="KW-1185">Reference proteome</keyword>
<dbReference type="Gene3D" id="3.10.180.10">
    <property type="entry name" value="2,3-Dihydroxybiphenyl 1,2-Dioxygenase, domain 1"/>
    <property type="match status" value="1"/>
</dbReference>
<proteinExistence type="predicted"/>
<dbReference type="InterPro" id="IPR029068">
    <property type="entry name" value="Glyas_Bleomycin-R_OHBP_Dase"/>
</dbReference>
<feature type="domain" description="PhnB-like" evidence="1">
    <location>
        <begin position="149"/>
        <end position="261"/>
    </location>
</feature>